<protein>
    <recommendedName>
        <fullName evidence="3">Gliding motility-associated protein GldM N-terminal domain-containing protein</fullName>
    </recommendedName>
</protein>
<name>A0ABW6A1B0_9BACT</name>
<organism evidence="1 2">
    <name type="scientific">Terrimonas rubra</name>
    <dbReference type="NCBI Taxonomy" id="1035890"/>
    <lineage>
        <taxon>Bacteria</taxon>
        <taxon>Pseudomonadati</taxon>
        <taxon>Bacteroidota</taxon>
        <taxon>Chitinophagia</taxon>
        <taxon>Chitinophagales</taxon>
        <taxon>Chitinophagaceae</taxon>
        <taxon>Terrimonas</taxon>
    </lineage>
</organism>
<evidence type="ECO:0008006" key="3">
    <source>
        <dbReference type="Google" id="ProtNLM"/>
    </source>
</evidence>
<dbReference type="RefSeq" id="WP_386095838.1">
    <property type="nucleotide sequence ID" value="NZ_JBHUOZ010000001.1"/>
</dbReference>
<gene>
    <name evidence="1" type="ORF">ACFS6H_04910</name>
</gene>
<dbReference type="EMBL" id="JBHUOZ010000001">
    <property type="protein sequence ID" value="MFD2919042.1"/>
    <property type="molecule type" value="Genomic_DNA"/>
</dbReference>
<evidence type="ECO:0000313" key="2">
    <source>
        <dbReference type="Proteomes" id="UP001597511"/>
    </source>
</evidence>
<sequence>MKKKTGMLFSIIMVLVISAFTLTDSIIKQLGISHQSAQQHILNNIIGDFRHEPVDISIAEDGSGPASLGEQLKAFRVPRINQLAAIIQNDKAGAAKELCNYVKQYVNSEEFISAYTKARESAKPTNEPYRMDAAGIAGLKKSLKEMEDGLAKMKAAKMPAGAVQQMEDGIAAQKKMIAAQNDPTPNKTKWNKMYPQNPADAVKARLQEYLAIAATVDFTAVTTGSGKNKVFVNPAYEKKSLQWKAVYRAGKEVNTVVTAFINQWLKEGIMKGDKQKMADLYKE</sequence>
<evidence type="ECO:0000313" key="1">
    <source>
        <dbReference type="EMBL" id="MFD2919042.1"/>
    </source>
</evidence>
<reference evidence="2" key="1">
    <citation type="journal article" date="2019" name="Int. J. Syst. Evol. Microbiol.">
        <title>The Global Catalogue of Microorganisms (GCM) 10K type strain sequencing project: providing services to taxonomists for standard genome sequencing and annotation.</title>
        <authorList>
            <consortium name="The Broad Institute Genomics Platform"/>
            <consortium name="The Broad Institute Genome Sequencing Center for Infectious Disease"/>
            <person name="Wu L."/>
            <person name="Ma J."/>
        </authorList>
    </citation>
    <scope>NUCLEOTIDE SEQUENCE [LARGE SCALE GENOMIC DNA]</scope>
    <source>
        <strain evidence="2">KCTC 23299</strain>
    </source>
</reference>
<proteinExistence type="predicted"/>
<dbReference type="Proteomes" id="UP001597511">
    <property type="component" value="Unassembled WGS sequence"/>
</dbReference>
<keyword evidence="2" id="KW-1185">Reference proteome</keyword>
<accession>A0ABW6A1B0</accession>
<comment type="caution">
    <text evidence="1">The sequence shown here is derived from an EMBL/GenBank/DDBJ whole genome shotgun (WGS) entry which is preliminary data.</text>
</comment>